<sequence length="425" mass="46239">MSLNDTPSGERIHIGFFGRRNAGKSSIVNGVTGQKLSIVSDREGTTTDPVYKAMELLPLGPVEIIDTPGFDDEGTLGELRVEKTREVLRKTDIAVLVIDGIRGETPEDRELQQIFIKERIPFIIVYNKADLMDPDTAAEIEACLQTGAIDGAANSEKTIDKKQPAILCVSTETGRGIHRLKETLAALVPKKTDVPPLVRDLLSPDDLVVLVIPIDESAPKGRLILPQQQAVRDILDAGATALACRETELAETLKRLGRPPELVITDSQAFKAVAEIVPESVPLTSFSILMARHKGFLDAALAAVPAVGRLSDGDPVLIAEGCTHHRQCNDIGTVKIPRWLRAYSGADIVVETCSGREFPEKLDGYRLVVHCGGCMLNEREIQSRMRQTVSQGVPFINYGVLIALVTGILPRSIRMLNKGVPTETH</sequence>
<dbReference type="InterPro" id="IPR027417">
    <property type="entry name" value="P-loop_NTPase"/>
</dbReference>
<dbReference type="GO" id="GO:0005737">
    <property type="term" value="C:cytoplasm"/>
    <property type="evidence" value="ECO:0007669"/>
    <property type="project" value="TreeGrafter"/>
</dbReference>
<evidence type="ECO:0000313" key="7">
    <source>
        <dbReference type="Proteomes" id="UP000474676"/>
    </source>
</evidence>
<dbReference type="EMBL" id="VUMZ01000009">
    <property type="protein sequence ID" value="MST52481.1"/>
    <property type="molecule type" value="Genomic_DNA"/>
</dbReference>
<evidence type="ECO:0000256" key="1">
    <source>
        <dbReference type="ARBA" id="ARBA00022741"/>
    </source>
</evidence>
<dbReference type="InterPro" id="IPR005225">
    <property type="entry name" value="Small_GTP-bd"/>
</dbReference>
<dbReference type="InterPro" id="IPR040644">
    <property type="entry name" value="HydF_tetramer"/>
</dbReference>
<comment type="caution">
    <text evidence="6">The sequence shown here is derived from an EMBL/GenBank/DDBJ whole genome shotgun (WGS) entry which is preliminary data.</text>
</comment>
<dbReference type="InterPro" id="IPR023873">
    <property type="entry name" value="FeFe-hyd_GTPase_HydF"/>
</dbReference>
<dbReference type="InterPro" id="IPR006073">
    <property type="entry name" value="GTP-bd"/>
</dbReference>
<accession>A0A6L5Y7C5</accession>
<dbReference type="GO" id="GO:0030488">
    <property type="term" value="P:tRNA methylation"/>
    <property type="evidence" value="ECO:0007669"/>
    <property type="project" value="TreeGrafter"/>
</dbReference>
<feature type="domain" description="Hydrogen maturase F dimerization" evidence="4">
    <location>
        <begin position="197"/>
        <end position="295"/>
    </location>
</feature>
<keyword evidence="7" id="KW-1185">Reference proteome</keyword>
<evidence type="ECO:0000256" key="2">
    <source>
        <dbReference type="ARBA" id="ARBA00023134"/>
    </source>
</evidence>
<dbReference type="GO" id="GO:0005525">
    <property type="term" value="F:GTP binding"/>
    <property type="evidence" value="ECO:0007669"/>
    <property type="project" value="UniProtKB-KW"/>
</dbReference>
<dbReference type="NCBIfam" id="TIGR00231">
    <property type="entry name" value="small_GTP"/>
    <property type="match status" value="1"/>
</dbReference>
<keyword evidence="1" id="KW-0547">Nucleotide-binding</keyword>
<dbReference type="Pfam" id="PF18128">
    <property type="entry name" value="HydF_dimer"/>
    <property type="match status" value="1"/>
</dbReference>
<feature type="domain" description="Hydrogen maturase F tetramerization" evidence="5">
    <location>
        <begin position="301"/>
        <end position="414"/>
    </location>
</feature>
<dbReference type="PANTHER" id="PTHR42714">
    <property type="entry name" value="TRNA MODIFICATION GTPASE GTPBP3"/>
    <property type="match status" value="1"/>
</dbReference>
<dbReference type="CDD" id="cd00880">
    <property type="entry name" value="Era_like"/>
    <property type="match status" value="1"/>
</dbReference>
<evidence type="ECO:0000259" key="4">
    <source>
        <dbReference type="Pfam" id="PF18128"/>
    </source>
</evidence>
<gene>
    <name evidence="6" type="primary">hydF</name>
    <name evidence="6" type="ORF">FYJ64_09210</name>
</gene>
<evidence type="ECO:0000313" key="6">
    <source>
        <dbReference type="EMBL" id="MST52481.1"/>
    </source>
</evidence>
<dbReference type="RefSeq" id="WP_154574873.1">
    <property type="nucleotide sequence ID" value="NZ_VUMZ01000009.1"/>
</dbReference>
<name>A0A6L5Y7C5_9FIRM</name>
<dbReference type="Gene3D" id="3.40.50.300">
    <property type="entry name" value="P-loop containing nucleotide triphosphate hydrolases"/>
    <property type="match status" value="1"/>
</dbReference>
<dbReference type="Gene3D" id="3.40.50.11410">
    <property type="match status" value="1"/>
</dbReference>
<dbReference type="SUPFAM" id="SSF52540">
    <property type="entry name" value="P-loop containing nucleoside triphosphate hydrolases"/>
    <property type="match status" value="1"/>
</dbReference>
<dbReference type="AlphaFoldDB" id="A0A6L5Y7C5"/>
<dbReference type="Proteomes" id="UP000474676">
    <property type="component" value="Unassembled WGS sequence"/>
</dbReference>
<evidence type="ECO:0000259" key="3">
    <source>
        <dbReference type="Pfam" id="PF01926"/>
    </source>
</evidence>
<reference evidence="6 7" key="1">
    <citation type="submission" date="2019-08" db="EMBL/GenBank/DDBJ databases">
        <title>In-depth cultivation of the pig gut microbiome towards novel bacterial diversity and tailored functional studies.</title>
        <authorList>
            <person name="Wylensek D."/>
            <person name="Hitch T.C.A."/>
            <person name="Clavel T."/>
        </authorList>
    </citation>
    <scope>NUCLEOTIDE SEQUENCE [LARGE SCALE GENOMIC DNA]</scope>
    <source>
        <strain evidence="6 7">WCA-MUC-591-APC-3H</strain>
    </source>
</reference>
<feature type="domain" description="G" evidence="3">
    <location>
        <begin position="14"/>
        <end position="128"/>
    </location>
</feature>
<proteinExistence type="predicted"/>
<organism evidence="6 7">
    <name type="scientific">Hornefia butyriciproducens</name>
    <dbReference type="NCBI Taxonomy" id="2652293"/>
    <lineage>
        <taxon>Bacteria</taxon>
        <taxon>Bacillati</taxon>
        <taxon>Bacillota</taxon>
        <taxon>Clostridia</taxon>
        <taxon>Peptostreptococcales</taxon>
        <taxon>Anaerovoracaceae</taxon>
        <taxon>Hornefia</taxon>
    </lineage>
</organism>
<dbReference type="InterPro" id="IPR041606">
    <property type="entry name" value="HydF_dimer"/>
</dbReference>
<dbReference type="Pfam" id="PF18133">
    <property type="entry name" value="HydF_tetramer"/>
    <property type="match status" value="1"/>
</dbReference>
<keyword evidence="2" id="KW-0342">GTP-binding</keyword>
<protein>
    <submittedName>
        <fullName evidence="6">[FeFe] hydrogenase H-cluster maturation GTPase HydF</fullName>
    </submittedName>
</protein>
<dbReference type="PANTHER" id="PTHR42714:SF6">
    <property type="entry name" value="TRANSLATION INITIATION FACTOR IF-2"/>
    <property type="match status" value="1"/>
</dbReference>
<dbReference type="Gene3D" id="3.40.50.11420">
    <property type="match status" value="1"/>
</dbReference>
<dbReference type="GO" id="GO:0002098">
    <property type="term" value="P:tRNA wobble uridine modification"/>
    <property type="evidence" value="ECO:0007669"/>
    <property type="project" value="TreeGrafter"/>
</dbReference>
<evidence type="ECO:0000259" key="5">
    <source>
        <dbReference type="Pfam" id="PF18133"/>
    </source>
</evidence>
<dbReference type="NCBIfam" id="TIGR03918">
    <property type="entry name" value="GTP_HydF"/>
    <property type="match status" value="1"/>
</dbReference>
<dbReference type="GeneID" id="303115501"/>
<dbReference type="Pfam" id="PF01926">
    <property type="entry name" value="MMR_HSR1"/>
    <property type="match status" value="1"/>
</dbReference>